<keyword evidence="2" id="KW-1185">Reference proteome</keyword>
<dbReference type="Proteomes" id="UP000235994">
    <property type="component" value="Unassembled WGS sequence"/>
</dbReference>
<dbReference type="EMBL" id="POQS01000018">
    <property type="protein sequence ID" value="PND29774.1"/>
    <property type="molecule type" value="Genomic_DNA"/>
</dbReference>
<proteinExistence type="predicted"/>
<evidence type="ECO:0000313" key="1">
    <source>
        <dbReference type="EMBL" id="PND29774.1"/>
    </source>
</evidence>
<accession>A0A2N8K8K2</accession>
<comment type="caution">
    <text evidence="1">The sequence shown here is derived from an EMBL/GenBank/DDBJ whole genome shotgun (WGS) entry which is preliminary data.</text>
</comment>
<gene>
    <name evidence="1" type="ORF">C1I89_32845</name>
</gene>
<protein>
    <submittedName>
        <fullName evidence="1">Uncharacterized protein</fullName>
    </submittedName>
</protein>
<sequence length="126" mass="14392">MPGLVPKPVFYKLVDRRAVPCNDAAEWGEWFALANRRVAETWIDDVRISTVFLGLDHNPFPDRDPALFETMAFVNGEDCHMQRYFIWEEAEAGHEEMVALIRAEMAQAKIKAAAAWATVWKRLADA</sequence>
<organism evidence="1 2">
    <name type="scientific">Achromobacter pulmonis</name>
    <dbReference type="NCBI Taxonomy" id="1389932"/>
    <lineage>
        <taxon>Bacteria</taxon>
        <taxon>Pseudomonadati</taxon>
        <taxon>Pseudomonadota</taxon>
        <taxon>Betaproteobacteria</taxon>
        <taxon>Burkholderiales</taxon>
        <taxon>Alcaligenaceae</taxon>
        <taxon>Achromobacter</taxon>
    </lineage>
</organism>
<evidence type="ECO:0000313" key="2">
    <source>
        <dbReference type="Proteomes" id="UP000235994"/>
    </source>
</evidence>
<name>A0A2N8K8K2_9BURK</name>
<reference evidence="1 2" key="1">
    <citation type="submission" date="2018-01" db="EMBL/GenBank/DDBJ databases">
        <title>The draft genome of an aniline degradation strain ANB-1.</title>
        <authorList>
            <person name="Zhang L."/>
            <person name="Jiang J."/>
        </authorList>
    </citation>
    <scope>NUCLEOTIDE SEQUENCE [LARGE SCALE GENOMIC DNA]</scope>
    <source>
        <strain evidence="1 2">ANB-1</strain>
    </source>
</reference>
<dbReference type="AlphaFoldDB" id="A0A2N8K8K2"/>